<dbReference type="Proteomes" id="UP000545493">
    <property type="component" value="Unassembled WGS sequence"/>
</dbReference>
<comment type="caution">
    <text evidence="1">The sequence shown here is derived from an EMBL/GenBank/DDBJ whole genome shotgun (WGS) entry which is preliminary data.</text>
</comment>
<proteinExistence type="predicted"/>
<dbReference type="SUPFAM" id="SSF88723">
    <property type="entry name" value="PIN domain-like"/>
    <property type="match status" value="1"/>
</dbReference>
<protein>
    <submittedName>
        <fullName evidence="1">Putative nucleic acid-binding protein</fullName>
    </submittedName>
</protein>
<dbReference type="AlphaFoldDB" id="A0A7X5USZ5"/>
<dbReference type="RefSeq" id="WP_167173640.1">
    <property type="nucleotide sequence ID" value="NZ_JAAOYM010000001.1"/>
</dbReference>
<organism evidence="1 2">
    <name type="scientific">Saccharomonospora amisosensis</name>
    <dbReference type="NCBI Taxonomy" id="1128677"/>
    <lineage>
        <taxon>Bacteria</taxon>
        <taxon>Bacillati</taxon>
        <taxon>Actinomycetota</taxon>
        <taxon>Actinomycetes</taxon>
        <taxon>Pseudonocardiales</taxon>
        <taxon>Pseudonocardiaceae</taxon>
        <taxon>Saccharomonospora</taxon>
    </lineage>
</organism>
<evidence type="ECO:0000313" key="1">
    <source>
        <dbReference type="EMBL" id="NIJ13686.1"/>
    </source>
</evidence>
<gene>
    <name evidence="1" type="ORF">FHU38_004030</name>
</gene>
<evidence type="ECO:0000313" key="2">
    <source>
        <dbReference type="Proteomes" id="UP000545493"/>
    </source>
</evidence>
<keyword evidence="2" id="KW-1185">Reference proteome</keyword>
<name>A0A7X5USZ5_9PSEU</name>
<dbReference type="EMBL" id="JAAOYM010000001">
    <property type="protein sequence ID" value="NIJ13686.1"/>
    <property type="molecule type" value="Genomic_DNA"/>
</dbReference>
<accession>A0A7X5USZ5</accession>
<dbReference type="InterPro" id="IPR029060">
    <property type="entry name" value="PIN-like_dom_sf"/>
</dbReference>
<sequence length="90" mass="10184">MLGEDVLARTGAWKVLDALRRDDRVRWAGEPTQLEHVWRAISARADNSHNLWTDDYLAAFAQAAEITLVTLDTGFARRYPSITVNTLLET</sequence>
<reference evidence="1 2" key="1">
    <citation type="submission" date="2020-03" db="EMBL/GenBank/DDBJ databases">
        <title>Sequencing the genomes of 1000 actinobacteria strains.</title>
        <authorList>
            <person name="Klenk H.-P."/>
        </authorList>
    </citation>
    <scope>NUCLEOTIDE SEQUENCE [LARGE SCALE GENOMIC DNA]</scope>
    <source>
        <strain evidence="1 2">DSM 45685</strain>
    </source>
</reference>